<organism evidence="1 2">
    <name type="scientific">Scylla paramamosain</name>
    <name type="common">Mud crab</name>
    <dbReference type="NCBI Taxonomy" id="85552"/>
    <lineage>
        <taxon>Eukaryota</taxon>
        <taxon>Metazoa</taxon>
        <taxon>Ecdysozoa</taxon>
        <taxon>Arthropoda</taxon>
        <taxon>Crustacea</taxon>
        <taxon>Multicrustacea</taxon>
        <taxon>Malacostraca</taxon>
        <taxon>Eumalacostraca</taxon>
        <taxon>Eucarida</taxon>
        <taxon>Decapoda</taxon>
        <taxon>Pleocyemata</taxon>
        <taxon>Brachyura</taxon>
        <taxon>Eubrachyura</taxon>
        <taxon>Portunoidea</taxon>
        <taxon>Portunidae</taxon>
        <taxon>Portuninae</taxon>
        <taxon>Scylla</taxon>
    </lineage>
</organism>
<gene>
    <name evidence="1" type="ORF">O3P69_017208</name>
</gene>
<evidence type="ECO:0000313" key="2">
    <source>
        <dbReference type="Proteomes" id="UP001487740"/>
    </source>
</evidence>
<protein>
    <submittedName>
        <fullName evidence="1">Uncharacterized protein</fullName>
    </submittedName>
</protein>
<dbReference type="AlphaFoldDB" id="A0AAW0TW02"/>
<keyword evidence="2" id="KW-1185">Reference proteome</keyword>
<accession>A0AAW0TW02</accession>
<name>A0AAW0TW02_SCYPA</name>
<reference evidence="1 2" key="1">
    <citation type="submission" date="2023-03" db="EMBL/GenBank/DDBJ databases">
        <title>High-quality genome of Scylla paramamosain provides insights in environmental adaptation.</title>
        <authorList>
            <person name="Zhang L."/>
        </authorList>
    </citation>
    <scope>NUCLEOTIDE SEQUENCE [LARGE SCALE GENOMIC DNA]</scope>
    <source>
        <strain evidence="1">LZ_2023a</strain>
        <tissue evidence="1">Muscle</tissue>
    </source>
</reference>
<comment type="caution">
    <text evidence="1">The sequence shown here is derived from an EMBL/GenBank/DDBJ whole genome shotgun (WGS) entry which is preliminary data.</text>
</comment>
<evidence type="ECO:0000313" key="1">
    <source>
        <dbReference type="EMBL" id="KAK8391466.1"/>
    </source>
</evidence>
<proteinExistence type="predicted"/>
<dbReference type="EMBL" id="JARAKH010000024">
    <property type="protein sequence ID" value="KAK8391466.1"/>
    <property type="molecule type" value="Genomic_DNA"/>
</dbReference>
<sequence>MWKSYSRLRNQLSEKFDAASAPYLPVPLDTVQARQRRSWQRRYEHYSSLPCSAWREATREVWRAAALRRGEGLKRRGVAASTAGQGGG</sequence>
<dbReference type="Proteomes" id="UP001487740">
    <property type="component" value="Unassembled WGS sequence"/>
</dbReference>